<feature type="repeat" description="ANK" evidence="3">
    <location>
        <begin position="101"/>
        <end position="133"/>
    </location>
</feature>
<sequence>MDQSEQDLRLRHGHTATIKEIRFNRARVASTGVHCFLGKEDRRSGNAYFLLYHLSVAFFMVIQKMIYYQVLTCRRAIEYGDLTTVLKHLEAGVNPNSTNRTGETLLHIAVLHQRASIVQILLENKADPNARTKWTKLEPFINHVPLLNPSETESNGATPLHYACAISNAKLVKMLLNAGATTSINVGNNEMCQTPLVWAISIENQLELIELLLMRGASAIDCRDVEDNNSIAMAVMHYSEPNESGILYKLLKLFVEEGVEINHKNFTGWTAYDIASTKAIQRMLQGQFNAQSGRFNNDDGLYQIGNIEAQRNEGQPWLRRR</sequence>
<dbReference type="InterPro" id="IPR036770">
    <property type="entry name" value="Ankyrin_rpt-contain_sf"/>
</dbReference>
<dbReference type="Pfam" id="PF13857">
    <property type="entry name" value="Ank_5"/>
    <property type="match status" value="1"/>
</dbReference>
<evidence type="ECO:0000256" key="3">
    <source>
        <dbReference type="PROSITE-ProRule" id="PRU00023"/>
    </source>
</evidence>
<keyword evidence="6" id="KW-1185">Reference proteome</keyword>
<evidence type="ECO:0000256" key="4">
    <source>
        <dbReference type="SAM" id="Phobius"/>
    </source>
</evidence>
<keyword evidence="4" id="KW-1133">Transmembrane helix</keyword>
<dbReference type="InterPro" id="IPR051637">
    <property type="entry name" value="Ank_repeat_dom-contain_49"/>
</dbReference>
<protein>
    <submittedName>
        <fullName evidence="5">Uncharacterized protein</fullName>
    </submittedName>
</protein>
<evidence type="ECO:0000256" key="2">
    <source>
        <dbReference type="ARBA" id="ARBA00023043"/>
    </source>
</evidence>
<reference evidence="5 6" key="1">
    <citation type="journal article" date="2014" name="Genome Biol. Evol.">
        <title>The secreted proteins of Achlya hypogyna and Thraustotheca clavata identify the ancestral oomycete secretome and reveal gene acquisitions by horizontal gene transfer.</title>
        <authorList>
            <person name="Misner I."/>
            <person name="Blouin N."/>
            <person name="Leonard G."/>
            <person name="Richards T.A."/>
            <person name="Lane C.E."/>
        </authorList>
    </citation>
    <scope>NUCLEOTIDE SEQUENCE [LARGE SCALE GENOMIC DNA]</scope>
    <source>
        <strain evidence="5 6">ATCC 34112</strain>
    </source>
</reference>
<feature type="repeat" description="ANK" evidence="3">
    <location>
        <begin position="155"/>
        <end position="187"/>
    </location>
</feature>
<dbReference type="OrthoDB" id="194358at2759"/>
<organism evidence="5 6">
    <name type="scientific">Thraustotheca clavata</name>
    <dbReference type="NCBI Taxonomy" id="74557"/>
    <lineage>
        <taxon>Eukaryota</taxon>
        <taxon>Sar</taxon>
        <taxon>Stramenopiles</taxon>
        <taxon>Oomycota</taxon>
        <taxon>Saprolegniomycetes</taxon>
        <taxon>Saprolegniales</taxon>
        <taxon>Achlyaceae</taxon>
        <taxon>Thraustotheca</taxon>
    </lineage>
</organism>
<dbReference type="STRING" id="74557.A0A1W0A862"/>
<dbReference type="Gene3D" id="1.25.40.20">
    <property type="entry name" value="Ankyrin repeat-containing domain"/>
    <property type="match status" value="2"/>
</dbReference>
<evidence type="ECO:0000313" key="5">
    <source>
        <dbReference type="EMBL" id="OQS06497.1"/>
    </source>
</evidence>
<evidence type="ECO:0000313" key="6">
    <source>
        <dbReference type="Proteomes" id="UP000243217"/>
    </source>
</evidence>
<keyword evidence="1" id="KW-0677">Repeat</keyword>
<dbReference type="AlphaFoldDB" id="A0A1W0A862"/>
<keyword evidence="4" id="KW-0472">Membrane</keyword>
<dbReference type="SMART" id="SM00248">
    <property type="entry name" value="ANK"/>
    <property type="match status" value="4"/>
</dbReference>
<proteinExistence type="predicted"/>
<keyword evidence="2 3" id="KW-0040">ANK repeat</keyword>
<evidence type="ECO:0000256" key="1">
    <source>
        <dbReference type="ARBA" id="ARBA00022737"/>
    </source>
</evidence>
<accession>A0A1W0A862</accession>
<dbReference type="InterPro" id="IPR002110">
    <property type="entry name" value="Ankyrin_rpt"/>
</dbReference>
<dbReference type="SUPFAM" id="SSF48403">
    <property type="entry name" value="Ankyrin repeat"/>
    <property type="match status" value="1"/>
</dbReference>
<dbReference type="PANTHER" id="PTHR24180:SF45">
    <property type="entry name" value="POLY [ADP-RIBOSE] POLYMERASE TANKYRASE"/>
    <property type="match status" value="1"/>
</dbReference>
<dbReference type="PROSITE" id="PS50088">
    <property type="entry name" value="ANK_REPEAT"/>
    <property type="match status" value="2"/>
</dbReference>
<name>A0A1W0A862_9STRA</name>
<dbReference type="PROSITE" id="PS50297">
    <property type="entry name" value="ANK_REP_REGION"/>
    <property type="match status" value="2"/>
</dbReference>
<comment type="caution">
    <text evidence="5">The sequence shown here is derived from an EMBL/GenBank/DDBJ whole genome shotgun (WGS) entry which is preliminary data.</text>
</comment>
<dbReference type="Proteomes" id="UP000243217">
    <property type="component" value="Unassembled WGS sequence"/>
</dbReference>
<keyword evidence="4" id="KW-0812">Transmembrane</keyword>
<feature type="transmembrane region" description="Helical" evidence="4">
    <location>
        <begin position="49"/>
        <end position="68"/>
    </location>
</feature>
<dbReference type="Pfam" id="PF12796">
    <property type="entry name" value="Ank_2"/>
    <property type="match status" value="1"/>
</dbReference>
<dbReference type="EMBL" id="JNBS01000339">
    <property type="protein sequence ID" value="OQS06497.1"/>
    <property type="molecule type" value="Genomic_DNA"/>
</dbReference>
<dbReference type="PANTHER" id="PTHR24180">
    <property type="entry name" value="CYCLIN-DEPENDENT KINASE INHIBITOR 2C-RELATED"/>
    <property type="match status" value="1"/>
</dbReference>
<gene>
    <name evidence="5" type="ORF">THRCLA_01463</name>
</gene>